<feature type="region of interest" description="Disordered" evidence="1">
    <location>
        <begin position="444"/>
        <end position="465"/>
    </location>
</feature>
<evidence type="ECO:0000256" key="1">
    <source>
        <dbReference type="SAM" id="MobiDB-lite"/>
    </source>
</evidence>
<feature type="region of interest" description="Disordered" evidence="1">
    <location>
        <begin position="692"/>
        <end position="713"/>
    </location>
</feature>
<feature type="compositionally biased region" description="Low complexity" evidence="1">
    <location>
        <begin position="447"/>
        <end position="465"/>
    </location>
</feature>
<evidence type="ECO:0000313" key="2">
    <source>
        <dbReference type="Proteomes" id="UP000050790"/>
    </source>
</evidence>
<evidence type="ECO:0000313" key="3">
    <source>
        <dbReference type="WBParaSite" id="SMRG1_60510.1"/>
    </source>
</evidence>
<reference evidence="3" key="1">
    <citation type="submission" date="2023-11" db="UniProtKB">
        <authorList>
            <consortium name="WormBaseParasite"/>
        </authorList>
    </citation>
    <scope>IDENTIFICATION</scope>
</reference>
<organism evidence="2 3">
    <name type="scientific">Schistosoma margrebowiei</name>
    <dbReference type="NCBI Taxonomy" id="48269"/>
    <lineage>
        <taxon>Eukaryota</taxon>
        <taxon>Metazoa</taxon>
        <taxon>Spiralia</taxon>
        <taxon>Lophotrochozoa</taxon>
        <taxon>Platyhelminthes</taxon>
        <taxon>Trematoda</taxon>
        <taxon>Digenea</taxon>
        <taxon>Strigeidida</taxon>
        <taxon>Schistosomatoidea</taxon>
        <taxon>Schistosomatidae</taxon>
        <taxon>Schistosoma</taxon>
    </lineage>
</organism>
<dbReference type="WBParaSite" id="SMRG1_60510.1">
    <property type="protein sequence ID" value="SMRG1_60510.1"/>
    <property type="gene ID" value="SMRG1_60510"/>
</dbReference>
<dbReference type="Proteomes" id="UP000050790">
    <property type="component" value="Unassembled WGS sequence"/>
</dbReference>
<sequence>MLTTALNFLTDKRKRFHRSDTMPAFTNDSNFFKLTSDNQIIENDKHLIIDKESDNHNNNDDNNINNSNNDGITFTNIPKRDINHYQGEILMDKSINYQNELPSSTLKSYTHEKLFENNDTNDADEDDDDECGDDNDNEYNTNLVNFPSLTLNDKYSIENIKIPYKQHLSVGNLDKYQFLDLETNLYRHGKNYLNNSINEIISRRLSHGYSLSNIQVLSDNTSLKSDVSSSVTFSKKTFHDIHHITKDKKTNHSSKYKKFESTKSLRYPSELKESHIFISNNSNKEQIIESTNKISSKSKVAKMRARAVAKVAKGKLKRSKSSAYMSRYFQEFNSNDNDNNIRGRSSSTHRNSDINFKDNQFIQQLSDNKIYSSLVKNWIDKTPRLRTDISPQNIINTNHNYEIININEYFEELVNKSNTYKFQIINAQDYSNPQHEITDIIHKLNDDNNNNTDDNPNPNNNNNNNIAISNNNSIAKILFNRNYTTQIQNINNIKTNRYSVVKKLRRNNSSITYSNDQLLTIKSHNDHTIITTNSTAGDLLLPINNYPFNNYNLIKNDNDLIKNLIEQLFIMIKHNDYNQFFKLYKQLKKLNHIQLKQIHIATNEYGLTLLDYAQINSSFILLSYLLICEFLSGPIIQSILYCQPKNYHLQKINKIGKYLENLLDEKEIQLTKCKLDTKNTITHMNQLTINDNTKYNNNNTNNTNNSNNNNNVIQTNNQQTNEQINNTMIYAEISMKEKQLQLIIDEYEYLSKLIYNYNKLPKYTKPPNKVNIFLDSSNSILIRISPPKYNTLNDNNDDVNNFNDTNITTTTDNNNSNIDHDNELDHSSCESTDIEFIHDSLNEGRKINNVHNIQLNNFILRYCIEWSTCPKFSNNEVYHCLVQPPIRIIKPDINNIKQNQYNMIRVGFYCLNNLPENKMIFIRVYAFSIQGWSEPCLAYPNGLILSSWINNKICEQYQMIIQRDISILPYTKYVGYALNKEIDTYKNDLFKQLYLWTHNLSINSNITYNTISNISINNFDEINKRTRSPLLQRKRSFRFPFINKRLKFIKQTKSGIYLAIIYHTPLYTTNNNEFNKYKYKSKILLADDSIPIINITREDYTNESMLISDFNWLQRIISDTFFNIDLQFLYDHIPNTSFPTNLQLRIKLLEILQQLKLLLNTSNLGIIYPEIIRLRSIDSNLIQLKSIKLDHSDLIQEQINSSKVSIATNDSMTTINNINYDNNNNNFKTTSCFLFILLKRINHMNDILLNNNNLKWCNIDKFLKQNKIKLNKLFEIQSNNDYLNYNLMTNITKNLLLSTLYSHLLTIRDNHIYILPESQLIINLDILLNYSEYNKSILDPGLYIVLLQMKANMDQQALILISNTSSIIHMLPYEKIRNRSHVSMDEWYSLCKLINKTNEKIDNQFIDLKYTIKRFIIQFIKSIIKLANRLCYNINDIKKFRIFLPEIIKISPVHSFIILLPPIDQVCLPPTSTKLPPNNCSWISMTYFERHLGINYDPLFHKPIQQLISFLELIIPLSQFAQRQCLKESDLLQLTERTQSLQTIQTNLENIYQSKRWLSETISIGRDRKKMYNFHITIEQIINEYIDILKPYLIKSNLENLNNNETINFNDGSIMLNTEKTVKPRSSSVHSELFDTTAITEQIDRSTLPCSPTEPKHIGKTSVIHVYADYPTGLTPGVSVRLLINMRTTVGEVIDTVVKQLLETADRKNFIITENNDSPSALNSFDFTRTNIKQNLENHLFCLIVSVGQLERCLPNTVRLALLRKPWRFGKLTIRLLSDLSKDIQHQIPLNTIESKNSCLSDQIVSPLLTVTFVKPNLKQANINSPPEILH</sequence>
<accession>A0AA85A276</accession>
<feature type="compositionally biased region" description="Acidic residues" evidence="1">
    <location>
        <begin position="119"/>
        <end position="137"/>
    </location>
</feature>
<protein>
    <recommendedName>
        <fullName evidence="4">Ras-associating domain-containing protein</fullName>
    </recommendedName>
</protein>
<name>A0AA85A276_9TREM</name>
<proteinExistence type="predicted"/>
<evidence type="ECO:0008006" key="4">
    <source>
        <dbReference type="Google" id="ProtNLM"/>
    </source>
</evidence>
<feature type="region of interest" description="Disordered" evidence="1">
    <location>
        <begin position="117"/>
        <end position="138"/>
    </location>
</feature>